<dbReference type="PANTHER" id="PTHR11493">
    <property type="entry name" value="SULFITE REDUCTASE [NADPH] SUBUNIT BETA-RELATED"/>
    <property type="match status" value="1"/>
</dbReference>
<dbReference type="PANTHER" id="PTHR11493:SF54">
    <property type="entry name" value="ANAEROBIC SULFITE REDUCTASE SUBUNIT C"/>
    <property type="match status" value="1"/>
</dbReference>
<dbReference type="GO" id="GO:0004783">
    <property type="term" value="F:sulfite reductase (NADPH) activity"/>
    <property type="evidence" value="ECO:0007669"/>
    <property type="project" value="UniProtKB-EC"/>
</dbReference>
<dbReference type="Proteomes" id="UP000317369">
    <property type="component" value="Chromosome"/>
</dbReference>
<evidence type="ECO:0000256" key="4">
    <source>
        <dbReference type="ARBA" id="ARBA00023014"/>
    </source>
</evidence>
<feature type="domain" description="Nitrite/Sulfite reductase ferredoxin-like" evidence="6">
    <location>
        <begin position="74"/>
        <end position="142"/>
    </location>
</feature>
<dbReference type="InterPro" id="IPR036136">
    <property type="entry name" value="Nit/Sulf_reduc_fer-like_dom_sf"/>
</dbReference>
<keyword evidence="7" id="KW-0560">Oxidoreductase</keyword>
<reference evidence="7 8" key="1">
    <citation type="submission" date="2019-02" db="EMBL/GenBank/DDBJ databases">
        <title>Deep-cultivation of Planctomycetes and their phenomic and genomic characterization uncovers novel biology.</title>
        <authorList>
            <person name="Wiegand S."/>
            <person name="Jogler M."/>
            <person name="Boedeker C."/>
            <person name="Pinto D."/>
            <person name="Vollmers J."/>
            <person name="Rivas-Marin E."/>
            <person name="Kohn T."/>
            <person name="Peeters S.H."/>
            <person name="Heuer A."/>
            <person name="Rast P."/>
            <person name="Oberbeckmann S."/>
            <person name="Bunk B."/>
            <person name="Jeske O."/>
            <person name="Meyerdierks A."/>
            <person name="Storesund J.E."/>
            <person name="Kallscheuer N."/>
            <person name="Luecker S."/>
            <person name="Lage O.M."/>
            <person name="Pohl T."/>
            <person name="Merkel B.J."/>
            <person name="Hornburger P."/>
            <person name="Mueller R.-W."/>
            <person name="Bruemmer F."/>
            <person name="Labrenz M."/>
            <person name="Spormann A.M."/>
            <person name="Op den Camp H."/>
            <person name="Overmann J."/>
            <person name="Amann R."/>
            <person name="Jetten M.S.M."/>
            <person name="Mascher T."/>
            <person name="Medema M.H."/>
            <person name="Devos D.P."/>
            <person name="Kaster A.-K."/>
            <person name="Ovreas L."/>
            <person name="Rohde M."/>
            <person name="Galperin M.Y."/>
            <person name="Jogler C."/>
        </authorList>
    </citation>
    <scope>NUCLEOTIDE SEQUENCE [LARGE SCALE GENOMIC DNA]</scope>
    <source>
        <strain evidence="7 8">KS4</strain>
    </source>
</reference>
<dbReference type="OrthoDB" id="9803707at2"/>
<proteinExistence type="predicted"/>
<evidence type="ECO:0000256" key="3">
    <source>
        <dbReference type="ARBA" id="ARBA00023004"/>
    </source>
</evidence>
<keyword evidence="4" id="KW-0411">Iron-sulfur</keyword>
<dbReference type="Gene3D" id="3.90.480.10">
    <property type="entry name" value="Sulfite Reductase Hemoprotein,Domain 2"/>
    <property type="match status" value="1"/>
</dbReference>
<dbReference type="InterPro" id="IPR005117">
    <property type="entry name" value="NiRdtase/SiRdtase_haem-b_fer"/>
</dbReference>
<keyword evidence="8" id="KW-1185">Reference proteome</keyword>
<dbReference type="EC" id="1.8.1.2" evidence="7"/>
<evidence type="ECO:0000313" key="8">
    <source>
        <dbReference type="Proteomes" id="UP000317369"/>
    </source>
</evidence>
<dbReference type="SUPFAM" id="SSF56014">
    <property type="entry name" value="Nitrite and sulphite reductase 4Fe-4S domain-like"/>
    <property type="match status" value="2"/>
</dbReference>
<dbReference type="EMBL" id="CP036425">
    <property type="protein sequence ID" value="QDU33095.1"/>
    <property type="molecule type" value="Genomic_DNA"/>
</dbReference>
<evidence type="ECO:0000259" key="6">
    <source>
        <dbReference type="Pfam" id="PF03460"/>
    </source>
</evidence>
<dbReference type="InterPro" id="IPR045854">
    <property type="entry name" value="NO2/SO3_Rdtase_4Fe4S_sf"/>
</dbReference>
<feature type="domain" description="Nitrite/Sulfite reductase ferredoxin-like" evidence="6">
    <location>
        <begin position="367"/>
        <end position="432"/>
    </location>
</feature>
<evidence type="ECO:0000256" key="2">
    <source>
        <dbReference type="ARBA" id="ARBA00022723"/>
    </source>
</evidence>
<dbReference type="InterPro" id="IPR045169">
    <property type="entry name" value="NO2/SO3_Rdtase_4Fe4S_prot"/>
</dbReference>
<dbReference type="GO" id="GO:0046872">
    <property type="term" value="F:metal ion binding"/>
    <property type="evidence" value="ECO:0007669"/>
    <property type="project" value="UniProtKB-KW"/>
</dbReference>
<dbReference type="InterPro" id="IPR006067">
    <property type="entry name" value="NO2/SO3_Rdtase_4Fe4S_dom"/>
</dbReference>
<dbReference type="Pfam" id="PF03460">
    <property type="entry name" value="NIR_SIR_ferr"/>
    <property type="match status" value="2"/>
</dbReference>
<organism evidence="7 8">
    <name type="scientific">Poriferisphaera corsica</name>
    <dbReference type="NCBI Taxonomy" id="2528020"/>
    <lineage>
        <taxon>Bacteria</taxon>
        <taxon>Pseudomonadati</taxon>
        <taxon>Planctomycetota</taxon>
        <taxon>Phycisphaerae</taxon>
        <taxon>Phycisphaerales</taxon>
        <taxon>Phycisphaeraceae</taxon>
        <taxon>Poriferisphaera</taxon>
    </lineage>
</organism>
<dbReference type="GO" id="GO:0051539">
    <property type="term" value="F:4 iron, 4 sulfur cluster binding"/>
    <property type="evidence" value="ECO:0007669"/>
    <property type="project" value="UniProtKB-KW"/>
</dbReference>
<evidence type="ECO:0000256" key="1">
    <source>
        <dbReference type="ARBA" id="ARBA00022485"/>
    </source>
</evidence>
<dbReference type="SUPFAM" id="SSF55124">
    <property type="entry name" value="Nitrite/Sulfite reductase N-terminal domain-like"/>
    <property type="match status" value="2"/>
</dbReference>
<gene>
    <name evidence="7" type="primary">cysI</name>
    <name evidence="7" type="ORF">KS4_11370</name>
</gene>
<name>A0A517YS92_9BACT</name>
<dbReference type="GO" id="GO:0020037">
    <property type="term" value="F:heme binding"/>
    <property type="evidence" value="ECO:0007669"/>
    <property type="project" value="InterPro"/>
</dbReference>
<sequence>MSNGKQPEPVFNTADGDLNEVERFKLESDGVRGILGPDFRNLEGPGDIEKASEQLAKSHGIYLEYNRAKTGREKDWMYMIRATIPGGGAFTADQWDVFDGLADKYCDNNPFGGSSLRLTTRQNVQYHWLHKDKVIDLVGEMASTGFYALNGCGDNVRNVMGCPLSKFSSIYDANKKAQEYGEYFRLPAAPHIQVFAIDPNFIRDPEKQYKYGEKLLNRKFKIAFSAVHRNLQTGEIEYDNCVEIRTNDLGVMPIVEGDKVAAYQLYIGGGQGEKNGKATFAAHGEPLGIVTEEQLMPALDGIVKVHDEWGDRKNRHWARLKYVVNAQGIPWYQDQLREKGIEIESPNSELEPGARMMHHGWQELETTGKLAFGAYIENGRLIDGENGKLKSMVRDTMQKFAGTELMITPNQDLLFTNIEPEAKDEFEAYLGEYGFGKRNGKAYSSLRVLSGACVGLPTCRLSYTESERFEPELIDTLDEMGYGDLKESIGITGCERQCFRPATKTIGWVGQGPNMYMLKLGGSEDGRYQGTALVEDEKLYFRQVPRDKVAVLSAKLFDLAKAHMTDEEIGDSGAVFRRLGSKFILDALRADEEIAPLMEKTAKAPFLPKGCAVDHYAAATMS</sequence>
<dbReference type="Pfam" id="PF01077">
    <property type="entry name" value="NIR_SIR"/>
    <property type="match status" value="1"/>
</dbReference>
<dbReference type="RefSeq" id="WP_145075662.1">
    <property type="nucleotide sequence ID" value="NZ_CP036425.1"/>
</dbReference>
<keyword evidence="2" id="KW-0479">Metal-binding</keyword>
<keyword evidence="3" id="KW-0408">Iron</keyword>
<protein>
    <submittedName>
        <fullName evidence="7">Sulfite reductase [NADPH] hemoprotein beta-component</fullName>
        <ecNumber evidence="7">1.8.1.2</ecNumber>
    </submittedName>
</protein>
<dbReference type="Gene3D" id="3.30.413.10">
    <property type="entry name" value="Sulfite Reductase Hemoprotein, domain 1"/>
    <property type="match status" value="2"/>
</dbReference>
<evidence type="ECO:0000259" key="5">
    <source>
        <dbReference type="Pfam" id="PF01077"/>
    </source>
</evidence>
<feature type="domain" description="Nitrite/sulphite reductase 4Fe-4S" evidence="5">
    <location>
        <begin position="152"/>
        <end position="338"/>
    </location>
</feature>
<dbReference type="AlphaFoldDB" id="A0A517YS92"/>
<keyword evidence="1" id="KW-0004">4Fe-4S</keyword>
<dbReference type="KEGG" id="pcor:KS4_11370"/>
<accession>A0A517YS92</accession>
<evidence type="ECO:0000313" key="7">
    <source>
        <dbReference type="EMBL" id="QDU33095.1"/>
    </source>
</evidence>